<dbReference type="OrthoDB" id="9761519at2"/>
<keyword evidence="2" id="KW-0378">Hydrolase</keyword>
<dbReference type="InterPro" id="IPR008979">
    <property type="entry name" value="Galactose-bd-like_sf"/>
</dbReference>
<dbReference type="RefSeq" id="WP_136727572.1">
    <property type="nucleotide sequence ID" value="NZ_SUMC01000040.1"/>
</dbReference>
<sequence length="1154" mass="122462">MNDRVYPATDGAVPPEAAPGTGTGSGGGGFPLSRRRVLQIAAAAAAAGGTASFWQPAYAAEPAGRGAFSADRFARPAADSMPLILWFWNGTVTPGLVDSTLADMRDKGVTEVLVFPFDTTALQPAFFTAAWFDIIEHTLREADRHHMHVWLFNDDFFPSGRAGGFVVNGGTVGDRTYQPRPDLRTKSVLRSSTQVTGGTSVPLAGRALSVVDGRLIVDAATYDGVRVLKGGTGWGDYTVTATVRVDVGSAGLMVCCSDAKNGYLADLRTDGGIDIWRQNGGGFTLLRQGGGTPGFDATADHEFKVTRQGQSIVPSLDGAALAPVTDATFTTGTVGVRATATQHSSWNSLTVVGADGGQLFADTFDDASAVGDFETPDDLGEPFAAAARPVGATGAVVPQMIDLTTTVLGDGMWQAPAGQWQVDVFTSRLLADTGGSRRNYLDLLDDEAVSLFMDTIPGEYVRRFPWAVGHVLLGFADDEPFVASADAEWAQVPWSASLAGEVRKLGGKQGLGVVLSAVHDDLGEQGRDLRGIFWRAVSNRFSAAYYKGVGNWMGDHGLELISNPLWDEYGPAEQVKSTGNLNTAHQWAQVPGTDLISNQYQLGYHRILPRWPASAAHQVGRDRVYLEAMGATGWQVTPAFTREVIGAFVVRGINKVLLHARFSDENDIIFAPPFQPVNPWWDLSSPLNDWIGRVVEAARATPRARTALLQPQRAAEAFQDYPQQTAIDDAFIGAVHALEDSQIDFDFVDEGALVGDPALIEHARPRGGVLVVGHQEYSILVLPETPMLSAGAVDTLTDFVNGGGTLIAVGTLPAQEAAGDDDQLARALGKLFSGTGGHTSRAHRAADVTAAAPLVVAAGGAAAILSPATPDIRVLRLERDGEQAFLVTNEHADVVEVTATFPALGAPQFWDPDTGKTSAAGVWRTASFAGTPGAGTAVSLRLESKAAVLVVFRAAPRGGLAHAIESNAPVEQLTVKGNTATATVRVSAKGTTRVVAQDGNRQYAGSLATTDALTVVPLDGNWSFRFDTDGAQASDRPLGSWTGLNASYSGSAFYERQFTLDAKTLSGRVWTLDLGEVHDVVEITVNGVQLAYRLWAPYRVDVTDALRKGINVVRVRVTNTGANAHGDAEVSGLLGPVFLRPERLERVRLSPVRH</sequence>
<evidence type="ECO:0000256" key="1">
    <source>
        <dbReference type="SAM" id="MobiDB-lite"/>
    </source>
</evidence>
<name>A0A4U0SAK0_9ACTN</name>
<dbReference type="InterPro" id="IPR006311">
    <property type="entry name" value="TAT_signal"/>
</dbReference>
<dbReference type="AlphaFoldDB" id="A0A4U0SAK0"/>
<dbReference type="InterPro" id="IPR029062">
    <property type="entry name" value="Class_I_gatase-like"/>
</dbReference>
<dbReference type="PANTHER" id="PTHR36848:SF2">
    <property type="entry name" value="SECRETED PROTEIN"/>
    <property type="match status" value="1"/>
</dbReference>
<protein>
    <submittedName>
        <fullName evidence="2">Glycoside hydrolase</fullName>
    </submittedName>
</protein>
<dbReference type="Proteomes" id="UP000305778">
    <property type="component" value="Unassembled WGS sequence"/>
</dbReference>
<proteinExistence type="predicted"/>
<keyword evidence="3" id="KW-1185">Reference proteome</keyword>
<organism evidence="2 3">
    <name type="scientific">Actinacidiphila oryziradicis</name>
    <dbReference type="NCBI Taxonomy" id="2571141"/>
    <lineage>
        <taxon>Bacteria</taxon>
        <taxon>Bacillati</taxon>
        <taxon>Actinomycetota</taxon>
        <taxon>Actinomycetes</taxon>
        <taxon>Kitasatosporales</taxon>
        <taxon>Streptomycetaceae</taxon>
        <taxon>Actinacidiphila</taxon>
    </lineage>
</organism>
<feature type="region of interest" description="Disordered" evidence="1">
    <location>
        <begin position="1"/>
        <end position="28"/>
    </location>
</feature>
<gene>
    <name evidence="2" type="ORF">FCI23_32270</name>
</gene>
<dbReference type="GO" id="GO:0016787">
    <property type="term" value="F:hydrolase activity"/>
    <property type="evidence" value="ECO:0007669"/>
    <property type="project" value="UniProtKB-KW"/>
</dbReference>
<dbReference type="SUPFAM" id="SSF49785">
    <property type="entry name" value="Galactose-binding domain-like"/>
    <property type="match status" value="1"/>
</dbReference>
<dbReference type="EMBL" id="SUMC01000040">
    <property type="protein sequence ID" value="TKA06326.1"/>
    <property type="molecule type" value="Genomic_DNA"/>
</dbReference>
<comment type="caution">
    <text evidence="2">The sequence shown here is derived from an EMBL/GenBank/DDBJ whole genome shotgun (WGS) entry which is preliminary data.</text>
</comment>
<evidence type="ECO:0000313" key="2">
    <source>
        <dbReference type="EMBL" id="TKA06326.1"/>
    </source>
</evidence>
<dbReference type="Pfam" id="PF17132">
    <property type="entry name" value="Glyco_hydro_106"/>
    <property type="match status" value="1"/>
</dbReference>
<accession>A0A4U0SAK0</accession>
<reference evidence="2 3" key="1">
    <citation type="submission" date="2019-04" db="EMBL/GenBank/DDBJ databases">
        <title>Streptomyces oryziradicis sp. nov., a novel actinomycete isolated from rhizosphere soil of rice (Oryza sativa L.).</title>
        <authorList>
            <person name="Li C."/>
        </authorList>
    </citation>
    <scope>NUCLEOTIDE SEQUENCE [LARGE SCALE GENOMIC DNA]</scope>
    <source>
        <strain evidence="2 3">NEAU-C40</strain>
    </source>
</reference>
<dbReference type="PANTHER" id="PTHR36848">
    <property type="entry name" value="DNA-BINDING PROTEIN (PUTATIVE SECRETED PROTEIN)-RELATED"/>
    <property type="match status" value="1"/>
</dbReference>
<evidence type="ECO:0000313" key="3">
    <source>
        <dbReference type="Proteomes" id="UP000305778"/>
    </source>
</evidence>
<dbReference type="PROSITE" id="PS51318">
    <property type="entry name" value="TAT"/>
    <property type="match status" value="1"/>
</dbReference>
<dbReference type="InterPro" id="IPR053161">
    <property type="entry name" value="Ulvan_degrading_GH"/>
</dbReference>
<dbReference type="Gene3D" id="2.60.120.260">
    <property type="entry name" value="Galactose-binding domain-like"/>
    <property type="match status" value="1"/>
</dbReference>
<dbReference type="Gene3D" id="3.40.50.880">
    <property type="match status" value="1"/>
</dbReference>
<dbReference type="Gene3D" id="2.60.120.560">
    <property type="entry name" value="Exo-inulinase, domain 1"/>
    <property type="match status" value="1"/>
</dbReference>
<dbReference type="CDD" id="cd03143">
    <property type="entry name" value="A4_beta-galactosidase_middle_domain"/>
    <property type="match status" value="1"/>
</dbReference>
<dbReference type="NCBIfam" id="NF045579">
    <property type="entry name" value="rhamnoside_JR"/>
    <property type="match status" value="1"/>
</dbReference>